<evidence type="ECO:0000256" key="1">
    <source>
        <dbReference type="SAM" id="MobiDB-lite"/>
    </source>
</evidence>
<keyword evidence="3" id="KW-1185">Reference proteome</keyword>
<feature type="region of interest" description="Disordered" evidence="1">
    <location>
        <begin position="72"/>
        <end position="101"/>
    </location>
</feature>
<reference evidence="2" key="1">
    <citation type="submission" date="2023-04" db="EMBL/GenBank/DDBJ databases">
        <title>Aspergillus oryzae var. brunneus NBRC 4377.</title>
        <authorList>
            <person name="Ichikawa N."/>
            <person name="Sato H."/>
            <person name="Tonouchi N."/>
        </authorList>
    </citation>
    <scope>NUCLEOTIDE SEQUENCE</scope>
    <source>
        <strain evidence="2">NBRC 4377</strain>
    </source>
</reference>
<gene>
    <name evidence="2" type="ORF">Aory05_000893900</name>
</gene>
<evidence type="ECO:0000313" key="2">
    <source>
        <dbReference type="EMBL" id="GMG50427.1"/>
    </source>
</evidence>
<comment type="caution">
    <text evidence="2">The sequence shown here is derived from an EMBL/GenBank/DDBJ whole genome shotgun (WGS) entry which is preliminary data.</text>
</comment>
<dbReference type="Proteomes" id="UP001165189">
    <property type="component" value="Unassembled WGS sequence"/>
</dbReference>
<dbReference type="EMBL" id="BSYB01000040">
    <property type="protein sequence ID" value="GMG50427.1"/>
    <property type="molecule type" value="Genomic_DNA"/>
</dbReference>
<proteinExistence type="predicted"/>
<accession>A0ABQ6KXX0</accession>
<evidence type="ECO:0000313" key="3">
    <source>
        <dbReference type="Proteomes" id="UP001165189"/>
    </source>
</evidence>
<name>A0ABQ6KXX0_ASPOZ</name>
<organism evidence="2 3">
    <name type="scientific">Aspergillus oryzae var. brunneus</name>
    <dbReference type="NCBI Taxonomy" id="332754"/>
    <lineage>
        <taxon>Eukaryota</taxon>
        <taxon>Fungi</taxon>
        <taxon>Dikarya</taxon>
        <taxon>Ascomycota</taxon>
        <taxon>Pezizomycotina</taxon>
        <taxon>Eurotiomycetes</taxon>
        <taxon>Eurotiomycetidae</taxon>
        <taxon>Eurotiales</taxon>
        <taxon>Aspergillaceae</taxon>
        <taxon>Aspergillus</taxon>
        <taxon>Aspergillus subgen. Circumdati</taxon>
    </lineage>
</organism>
<protein>
    <submittedName>
        <fullName evidence="2">Unnamed protein product</fullName>
    </submittedName>
</protein>
<sequence length="148" mass="15937">MNKPSRAPETTSGATMRALPHPSVFADVSAYVRSKIPATLSAMPSGSKRLTILWKIAARLLLVRACCWPASSSLSGDATTSAGGRSGRGRMKNAAGIMTPDRMRDIQKIHRQPTYAVKTPPKIRPILVSCQQRNERVGVVSLHEAEGS</sequence>